<dbReference type="InterPro" id="IPR017896">
    <property type="entry name" value="4Fe4S_Fe-S-bd"/>
</dbReference>
<feature type="domain" description="4Fe-4S ferredoxin-type" evidence="5">
    <location>
        <begin position="83"/>
        <end position="112"/>
    </location>
</feature>
<evidence type="ECO:0000256" key="1">
    <source>
        <dbReference type="ARBA" id="ARBA00022485"/>
    </source>
</evidence>
<dbReference type="CDD" id="cd10551">
    <property type="entry name" value="PsrB"/>
    <property type="match status" value="1"/>
</dbReference>
<organism evidence="6 7">
    <name type="scientific">Xiamenia xianingshaonis</name>
    <dbReference type="NCBI Taxonomy" id="2682776"/>
    <lineage>
        <taxon>Bacteria</taxon>
        <taxon>Bacillati</taxon>
        <taxon>Actinomycetota</taxon>
        <taxon>Coriobacteriia</taxon>
        <taxon>Eggerthellales</taxon>
        <taxon>Eggerthellaceae</taxon>
        <taxon>Xiamenia</taxon>
    </lineage>
</organism>
<dbReference type="InterPro" id="IPR017900">
    <property type="entry name" value="4Fe4S_Fe_S_CS"/>
</dbReference>
<evidence type="ECO:0000256" key="2">
    <source>
        <dbReference type="ARBA" id="ARBA00022723"/>
    </source>
</evidence>
<dbReference type="PROSITE" id="PS51379">
    <property type="entry name" value="4FE4S_FER_2"/>
    <property type="match status" value="3"/>
</dbReference>
<dbReference type="Pfam" id="PF13247">
    <property type="entry name" value="Fer4_11"/>
    <property type="match status" value="1"/>
</dbReference>
<gene>
    <name evidence="6" type="ORF">GMI68_02290</name>
</gene>
<dbReference type="SUPFAM" id="SSF54862">
    <property type="entry name" value="4Fe-4S ferredoxins"/>
    <property type="match status" value="1"/>
</dbReference>
<keyword evidence="1" id="KW-0004">4Fe-4S</keyword>
<keyword evidence="4" id="KW-0411">Iron-sulfur</keyword>
<feature type="domain" description="4Fe-4S ferredoxin-type" evidence="5">
    <location>
        <begin position="50"/>
        <end position="81"/>
    </location>
</feature>
<evidence type="ECO:0000313" key="7">
    <source>
        <dbReference type="Proteomes" id="UP000636394"/>
    </source>
</evidence>
<evidence type="ECO:0000259" key="5">
    <source>
        <dbReference type="PROSITE" id="PS51379"/>
    </source>
</evidence>
<dbReference type="EMBL" id="WPCR01000002">
    <property type="protein sequence ID" value="NHM13611.1"/>
    <property type="molecule type" value="Genomic_DNA"/>
</dbReference>
<dbReference type="PANTHER" id="PTHR43177">
    <property type="entry name" value="PROTEIN NRFC"/>
    <property type="match status" value="1"/>
</dbReference>
<evidence type="ECO:0000313" key="6">
    <source>
        <dbReference type="EMBL" id="NHM13611.1"/>
    </source>
</evidence>
<dbReference type="Gene3D" id="3.30.70.20">
    <property type="match status" value="2"/>
</dbReference>
<dbReference type="PANTHER" id="PTHR43177:SF3">
    <property type="entry name" value="PROTEIN NRFC HOMOLOG"/>
    <property type="match status" value="1"/>
</dbReference>
<keyword evidence="7" id="KW-1185">Reference proteome</keyword>
<keyword evidence="2" id="KW-0479">Metal-binding</keyword>
<keyword evidence="3" id="KW-0408">Iron</keyword>
<evidence type="ECO:0000256" key="4">
    <source>
        <dbReference type="ARBA" id="ARBA00023014"/>
    </source>
</evidence>
<dbReference type="PROSITE" id="PS00198">
    <property type="entry name" value="4FE4S_FER_1"/>
    <property type="match status" value="1"/>
</dbReference>
<dbReference type="InterPro" id="IPR050954">
    <property type="entry name" value="ET_IronSulfur_Cluster-Binding"/>
</dbReference>
<proteinExistence type="predicted"/>
<feature type="domain" description="4Fe-4S ferredoxin-type" evidence="5">
    <location>
        <begin position="4"/>
        <end position="34"/>
    </location>
</feature>
<accession>A0ABX0IIG6</accession>
<reference evidence="6 7" key="1">
    <citation type="submission" date="2019-11" db="EMBL/GenBank/DDBJ databases">
        <title>Eggerthellaceae novel genus isolated from the rectal contents of marmort.</title>
        <authorList>
            <person name="Zhang G."/>
        </authorList>
    </citation>
    <scope>NUCLEOTIDE SEQUENCE [LARGE SCALE GENOMIC DNA]</scope>
    <source>
        <strain evidence="7">zg-886</strain>
    </source>
</reference>
<dbReference type="Proteomes" id="UP000636394">
    <property type="component" value="Unassembled WGS sequence"/>
</dbReference>
<comment type="caution">
    <text evidence="6">The sequence shown here is derived from an EMBL/GenBank/DDBJ whole genome shotgun (WGS) entry which is preliminary data.</text>
</comment>
<sequence length="201" mass="21581">MTRNAIVVDLNRCIGCFGCEAACKQENDVPLGQYWSRVTPVGPNGTFPNIEQYWLPTMCQQCAGAPCVEVCPTGASYRDEETGIVLIDQENCIGCESCLSACPYGVRALNEAESVVGKCTLCKPLTDKGELPACVKACCGEARFYGDLDDPESDASKAIAAYDEADRHQLADTGNGPTTVYLLSPKYATWVSDDAVQISNV</sequence>
<name>A0ABX0IIG6_9ACTN</name>
<evidence type="ECO:0000256" key="3">
    <source>
        <dbReference type="ARBA" id="ARBA00023004"/>
    </source>
</evidence>
<dbReference type="RefSeq" id="WP_166338565.1">
    <property type="nucleotide sequence ID" value="NZ_WPCR01000002.1"/>
</dbReference>
<protein>
    <submittedName>
        <fullName evidence="6">4Fe-4S dicluster domain-containing protein</fullName>
    </submittedName>
</protein>